<dbReference type="SUPFAM" id="SSF56672">
    <property type="entry name" value="DNA/RNA polymerases"/>
    <property type="match status" value="1"/>
</dbReference>
<dbReference type="Proteomes" id="UP001454036">
    <property type="component" value="Unassembled WGS sequence"/>
</dbReference>
<accession>A0AAV3R1P4</accession>
<dbReference type="PANTHER" id="PTHR48475:SF1">
    <property type="entry name" value="RNASE H TYPE-1 DOMAIN-CONTAINING PROTEIN"/>
    <property type="match status" value="1"/>
</dbReference>
<dbReference type="InterPro" id="IPR002156">
    <property type="entry name" value="RNaseH_domain"/>
</dbReference>
<dbReference type="InterPro" id="IPR043502">
    <property type="entry name" value="DNA/RNA_pol_sf"/>
</dbReference>
<evidence type="ECO:0000313" key="3">
    <source>
        <dbReference type="Proteomes" id="UP001454036"/>
    </source>
</evidence>
<sequence>MPRIDPEVATHKLYIDTNFTPVKKKKRLFNDEKNVAIREQVQALLKEQAIRKLKFPACIANVVLLQGGLKTNRVCRALNRFISKSRERNPPFFKKLRRMSKERFVWDEDCREAFEELKRYLGSPQLLSRPEPGEWLQLYLAISDVAVSSVLLREVAGVKKPIHYVSHVIRDVEERYPIIDKAAFALIISARKLKAYFETYPIQMVTDQSLKRVLSSPTLSGRLTTWPIELSEFEISYVPRTSVRAQALANFITECTARAPRVIQGPQTEASSQIKPEWTLFVDGARNDQGAGTGVLILGPREETMEYALRFRFPTTNNEATFEAMILGLRLVKSMGVEELLVKGDSKLVIDHIRGCCGVTNEKLMRYHIRTHSQSRK</sequence>
<dbReference type="GO" id="GO:0003676">
    <property type="term" value="F:nucleic acid binding"/>
    <property type="evidence" value="ECO:0007669"/>
    <property type="project" value="InterPro"/>
</dbReference>
<dbReference type="InterPro" id="IPR036397">
    <property type="entry name" value="RNaseH_sf"/>
</dbReference>
<dbReference type="Gene3D" id="3.30.70.270">
    <property type="match status" value="1"/>
</dbReference>
<gene>
    <name evidence="2" type="ORF">LIER_24550</name>
</gene>
<dbReference type="AlphaFoldDB" id="A0AAV3R1P4"/>
<dbReference type="SUPFAM" id="SSF53098">
    <property type="entry name" value="Ribonuclease H-like"/>
    <property type="match status" value="1"/>
</dbReference>
<proteinExistence type="predicted"/>
<name>A0AAV3R1P4_LITER</name>
<dbReference type="GO" id="GO:0004523">
    <property type="term" value="F:RNA-DNA hybrid ribonuclease activity"/>
    <property type="evidence" value="ECO:0007669"/>
    <property type="project" value="InterPro"/>
</dbReference>
<dbReference type="InterPro" id="IPR012337">
    <property type="entry name" value="RNaseH-like_sf"/>
</dbReference>
<comment type="caution">
    <text evidence="2">The sequence shown here is derived from an EMBL/GenBank/DDBJ whole genome shotgun (WGS) entry which is preliminary data.</text>
</comment>
<dbReference type="PROSITE" id="PS50879">
    <property type="entry name" value="RNASE_H_1"/>
    <property type="match status" value="1"/>
</dbReference>
<dbReference type="Gene3D" id="3.30.420.10">
    <property type="entry name" value="Ribonuclease H-like superfamily/Ribonuclease H"/>
    <property type="match status" value="1"/>
</dbReference>
<feature type="domain" description="RNase H type-1" evidence="1">
    <location>
        <begin position="274"/>
        <end position="377"/>
    </location>
</feature>
<dbReference type="Pfam" id="PF17919">
    <property type="entry name" value="RT_RNaseH_2"/>
    <property type="match status" value="1"/>
</dbReference>
<dbReference type="CDD" id="cd09279">
    <property type="entry name" value="RNase_HI_like"/>
    <property type="match status" value="1"/>
</dbReference>
<reference evidence="2 3" key="1">
    <citation type="submission" date="2024-01" db="EMBL/GenBank/DDBJ databases">
        <title>The complete chloroplast genome sequence of Lithospermum erythrorhizon: insights into the phylogenetic relationship among Boraginaceae species and the maternal lineages of purple gromwells.</title>
        <authorList>
            <person name="Okada T."/>
            <person name="Watanabe K."/>
        </authorList>
    </citation>
    <scope>NUCLEOTIDE SEQUENCE [LARGE SCALE GENOMIC DNA]</scope>
</reference>
<evidence type="ECO:0000259" key="1">
    <source>
        <dbReference type="PROSITE" id="PS50879"/>
    </source>
</evidence>
<dbReference type="InterPro" id="IPR043128">
    <property type="entry name" value="Rev_trsase/Diguanyl_cyclase"/>
</dbReference>
<evidence type="ECO:0000313" key="2">
    <source>
        <dbReference type="EMBL" id="GAA0170249.1"/>
    </source>
</evidence>
<dbReference type="EMBL" id="BAABME010007159">
    <property type="protein sequence ID" value="GAA0170249.1"/>
    <property type="molecule type" value="Genomic_DNA"/>
</dbReference>
<dbReference type="PANTHER" id="PTHR48475">
    <property type="entry name" value="RIBONUCLEASE H"/>
    <property type="match status" value="1"/>
</dbReference>
<keyword evidence="3" id="KW-1185">Reference proteome</keyword>
<protein>
    <recommendedName>
        <fullName evidence="1">RNase H type-1 domain-containing protein</fullName>
    </recommendedName>
</protein>
<dbReference type="InterPro" id="IPR041577">
    <property type="entry name" value="RT_RNaseH_2"/>
</dbReference>
<organism evidence="2 3">
    <name type="scientific">Lithospermum erythrorhizon</name>
    <name type="common">Purple gromwell</name>
    <name type="synonym">Lithospermum officinale var. erythrorhizon</name>
    <dbReference type="NCBI Taxonomy" id="34254"/>
    <lineage>
        <taxon>Eukaryota</taxon>
        <taxon>Viridiplantae</taxon>
        <taxon>Streptophyta</taxon>
        <taxon>Embryophyta</taxon>
        <taxon>Tracheophyta</taxon>
        <taxon>Spermatophyta</taxon>
        <taxon>Magnoliopsida</taxon>
        <taxon>eudicotyledons</taxon>
        <taxon>Gunneridae</taxon>
        <taxon>Pentapetalae</taxon>
        <taxon>asterids</taxon>
        <taxon>lamiids</taxon>
        <taxon>Boraginales</taxon>
        <taxon>Boraginaceae</taxon>
        <taxon>Boraginoideae</taxon>
        <taxon>Lithospermeae</taxon>
        <taxon>Lithospermum</taxon>
    </lineage>
</organism>
<dbReference type="Pfam" id="PF13456">
    <property type="entry name" value="RVT_3"/>
    <property type="match status" value="1"/>
</dbReference>